<dbReference type="EMBL" id="CASHTH010002166">
    <property type="protein sequence ID" value="CAI8025594.1"/>
    <property type="molecule type" value="Genomic_DNA"/>
</dbReference>
<evidence type="ECO:0000256" key="1">
    <source>
        <dbReference type="ARBA" id="ARBA00006190"/>
    </source>
</evidence>
<accession>A0AA35S9X9</accession>
<feature type="region of interest" description="Disordered" evidence="2">
    <location>
        <begin position="1"/>
        <end position="36"/>
    </location>
</feature>
<reference evidence="3" key="1">
    <citation type="submission" date="2023-03" db="EMBL/GenBank/DDBJ databases">
        <authorList>
            <person name="Steffen K."/>
            <person name="Cardenas P."/>
        </authorList>
    </citation>
    <scope>NUCLEOTIDE SEQUENCE</scope>
</reference>
<name>A0AA35S9X9_GEOBA</name>
<dbReference type="AlphaFoldDB" id="A0AA35S9X9"/>
<proteinExistence type="inferred from homology"/>
<organism evidence="3 4">
    <name type="scientific">Geodia barretti</name>
    <name type="common">Barrett's horny sponge</name>
    <dbReference type="NCBI Taxonomy" id="519541"/>
    <lineage>
        <taxon>Eukaryota</taxon>
        <taxon>Metazoa</taxon>
        <taxon>Porifera</taxon>
        <taxon>Demospongiae</taxon>
        <taxon>Heteroscleromorpha</taxon>
        <taxon>Tetractinellida</taxon>
        <taxon>Astrophorina</taxon>
        <taxon>Geodiidae</taxon>
        <taxon>Geodia</taxon>
    </lineage>
</organism>
<gene>
    <name evidence="3" type="ORF">GBAR_LOCUS14763</name>
</gene>
<dbReference type="Pfam" id="PF03357">
    <property type="entry name" value="Snf7"/>
    <property type="match status" value="1"/>
</dbReference>
<evidence type="ECO:0000313" key="3">
    <source>
        <dbReference type="EMBL" id="CAI8025594.1"/>
    </source>
</evidence>
<dbReference type="Proteomes" id="UP001174909">
    <property type="component" value="Unassembled WGS sequence"/>
</dbReference>
<evidence type="ECO:0000313" key="4">
    <source>
        <dbReference type="Proteomes" id="UP001174909"/>
    </source>
</evidence>
<comment type="caution">
    <text evidence="3">The sequence shown here is derived from an EMBL/GenBank/DDBJ whole genome shotgun (WGS) entry which is preliminary data.</text>
</comment>
<dbReference type="PANTHER" id="PTHR10476">
    <property type="entry name" value="CHARGED MULTIVESICULAR BODY PROTEIN"/>
    <property type="match status" value="1"/>
</dbReference>
<dbReference type="GO" id="GO:0007034">
    <property type="term" value="P:vacuolar transport"/>
    <property type="evidence" value="ECO:0007669"/>
    <property type="project" value="InterPro"/>
</dbReference>
<protein>
    <submittedName>
        <fullName evidence="3">Charged multivesicular body protein 2b</fullName>
    </submittedName>
</protein>
<sequence>MFRKKDPKEAMRAQQRELKKTNRELERDRGSLDRQEKQLEAEIKKAAKRGDKQAATIYAKQLVRMRQQKAKSLGLSSTITSTGHRMQVMQSQAKMAGAMGSTAKTMAAVNQQLKVEDIQKTMMNFEKESSKMEMAGELMDDAVESLFDDDEEEEDAVISQVLDEIGIDVQQKLSGVGVANSALPEQRRTKVGADTSDIEARLRELQNP</sequence>
<dbReference type="InterPro" id="IPR005024">
    <property type="entry name" value="Snf7_fam"/>
</dbReference>
<comment type="similarity">
    <text evidence="1">Belongs to the SNF7 family.</text>
</comment>
<evidence type="ECO:0000256" key="2">
    <source>
        <dbReference type="SAM" id="MobiDB-lite"/>
    </source>
</evidence>
<keyword evidence="4" id="KW-1185">Reference proteome</keyword>
<dbReference type="Gene3D" id="6.10.140.1230">
    <property type="match status" value="1"/>
</dbReference>